<comment type="cofactor">
    <cofactor evidence="9">
        <name>Zn(2+)</name>
        <dbReference type="ChEBI" id="CHEBI:29105"/>
    </cofactor>
</comment>
<feature type="transmembrane region" description="Helical" evidence="11">
    <location>
        <begin position="150"/>
        <end position="168"/>
    </location>
</feature>
<feature type="domain" description="SUI1" evidence="12">
    <location>
        <begin position="753"/>
        <end position="829"/>
    </location>
</feature>
<evidence type="ECO:0000256" key="3">
    <source>
        <dbReference type="ARBA" id="ARBA00022490"/>
    </source>
</evidence>
<evidence type="ECO:0000256" key="4">
    <source>
        <dbReference type="ARBA" id="ARBA00022692"/>
    </source>
</evidence>
<feature type="region of interest" description="Disordered" evidence="10">
    <location>
        <begin position="460"/>
        <end position="480"/>
    </location>
</feature>
<dbReference type="InterPro" id="IPR041366">
    <property type="entry name" value="Pre-PUA"/>
</dbReference>
<dbReference type="InterPro" id="IPR058886">
    <property type="entry name" value="SWIB_eIF2D"/>
</dbReference>
<dbReference type="PANTHER" id="PTHR12217">
    <property type="entry name" value="EUKARYOTIC TRANSLATION INITIATION FACTOR 2D"/>
    <property type="match status" value="1"/>
</dbReference>
<dbReference type="Gene3D" id="3.10.400.20">
    <property type="match status" value="1"/>
</dbReference>
<dbReference type="SUPFAM" id="SSF47592">
    <property type="entry name" value="SWIB/MDM2 domain"/>
    <property type="match status" value="1"/>
</dbReference>
<evidence type="ECO:0000256" key="1">
    <source>
        <dbReference type="ARBA" id="ARBA00004141"/>
    </source>
</evidence>
<dbReference type="GO" id="GO:0006672">
    <property type="term" value="P:ceramide metabolic process"/>
    <property type="evidence" value="ECO:0007669"/>
    <property type="project" value="InterPro"/>
</dbReference>
<evidence type="ECO:0000256" key="10">
    <source>
        <dbReference type="SAM" id="MobiDB-lite"/>
    </source>
</evidence>
<name>A0A0F7SGV7_PHARH</name>
<sequence>MHSLPSARPGQLQTGYWGNHDGTIDFCEENYQVSRFINTISNAPTVLLPLVGIYHAYKERMPKRTYICHIGIAIIGVGSALFHATLQHRFQILDEVPMMWATSILFWCSFETAPGYGRSIVNSFTILLALFNIVITITCVYQLSPTIHEIAFGILAFGSAGRIIYILLSDERLPKNDTIRGQAQGLYAVGVISGVIGFIIWNFDNLACETLLKPWKARLGLPSAFILEGHGYWHILTALSAASSNDGEVKRLSLVGNQESSRHYMSFKKPPSSISTHAPIKSSLRRNIVSAVASQFDISPDEAKSLVPEGIQAAKFLTHLDAPGTLYFSPSSTPSTPLWFVFGKTPSFDKLIPSLHTLIQHPSLLPAIYTHPHVITRLINGADLMMPGLADSLKEEDLKEGDLIAVWATGCKVPLGIGYLALDGKLIKRGTKGKAVEMVHCWKDPLWNLCKAPADVPFQLPGSDDEFESEEEDVPSSGTDQIVSQIQNVSLEPSPSKTDEPAPSEPTLTATEVDTILRLALLQLITVLKENPPPPGTFPIASSTFYEKHLLPNRPVWAPSSQAIVQKSTFKKVSKWVKAMEKESLLKTKSQKDQDLILSVDVNHAAVSTFAPHRTTGELEAREKKKAATAAIPGPGGSSGTTQAGTMTVKELFRPAGKNVAFWTKREISSSQTLTYPEIKTHVLDYITIANLTHPVQQAFVNLDETLAQACLKKGEKVDFMKKVDVVDRIRDGMTALSSLGEDGALKAGSLRPVLITKKKRANKHITLISGLETFSIEPKTFSESLKKLCAGSTSVSPLQSASPKATLSEVMVQGTHDKLIVDLLIELGVPRKWTKVVKA</sequence>
<dbReference type="SUPFAM" id="SSF55159">
    <property type="entry name" value="eIF1-like"/>
    <property type="match status" value="1"/>
</dbReference>
<dbReference type="PROSITE" id="PS50296">
    <property type="entry name" value="SUI1"/>
    <property type="match status" value="1"/>
</dbReference>
<dbReference type="InterPro" id="IPR001950">
    <property type="entry name" value="SUI1"/>
</dbReference>
<comment type="similarity">
    <text evidence="2">Belongs to the alkaline ceramidase family.</text>
</comment>
<dbReference type="InterPro" id="IPR008901">
    <property type="entry name" value="ACER"/>
</dbReference>
<feature type="binding site" evidence="8">
    <location>
        <position position="28"/>
    </location>
    <ligand>
        <name>Ca(2+)</name>
        <dbReference type="ChEBI" id="CHEBI:29108"/>
    </ligand>
</feature>
<keyword evidence="3" id="KW-0963">Cytoplasm</keyword>
<feature type="binding site" evidence="9">
    <location>
        <position position="83"/>
    </location>
    <ligand>
        <name>Zn(2+)</name>
        <dbReference type="ChEBI" id="CHEBI:29105"/>
        <note>catalytic</note>
    </ligand>
</feature>
<evidence type="ECO:0000313" key="13">
    <source>
        <dbReference type="EMBL" id="CDZ98176.1"/>
    </source>
</evidence>
<feature type="transmembrane region" description="Helical" evidence="11">
    <location>
        <begin position="98"/>
        <end position="117"/>
    </location>
</feature>
<evidence type="ECO:0000256" key="5">
    <source>
        <dbReference type="ARBA" id="ARBA00022801"/>
    </source>
</evidence>
<evidence type="ECO:0000256" key="7">
    <source>
        <dbReference type="ARBA" id="ARBA00023136"/>
    </source>
</evidence>
<dbReference type="InterPro" id="IPR048248">
    <property type="entry name" value="PUA_eIF2d-like"/>
</dbReference>
<dbReference type="GO" id="GO:0001731">
    <property type="term" value="P:formation of translation preinitiation complex"/>
    <property type="evidence" value="ECO:0007669"/>
    <property type="project" value="InterPro"/>
</dbReference>
<feature type="transmembrane region" description="Helical" evidence="11">
    <location>
        <begin position="184"/>
        <end position="203"/>
    </location>
</feature>
<dbReference type="Pfam" id="PF01253">
    <property type="entry name" value="SUI1"/>
    <property type="match status" value="1"/>
</dbReference>
<keyword evidence="7 11" id="KW-0472">Membrane</keyword>
<dbReference type="Pfam" id="PF25304">
    <property type="entry name" value="WHD_eIF2D"/>
    <property type="match status" value="1"/>
</dbReference>
<dbReference type="GO" id="GO:0016811">
    <property type="term" value="F:hydrolase activity, acting on carbon-nitrogen (but not peptide) bonds, in linear amides"/>
    <property type="evidence" value="ECO:0007669"/>
    <property type="project" value="InterPro"/>
</dbReference>
<dbReference type="Pfam" id="PF05875">
    <property type="entry name" value="Ceramidase"/>
    <property type="match status" value="1"/>
</dbReference>
<keyword evidence="6 11" id="KW-1133">Transmembrane helix</keyword>
<dbReference type="SUPFAM" id="SSF88697">
    <property type="entry name" value="PUA domain-like"/>
    <property type="match status" value="1"/>
</dbReference>
<dbReference type="InterPro" id="IPR015947">
    <property type="entry name" value="PUA-like_sf"/>
</dbReference>
<dbReference type="InterPro" id="IPR039757">
    <property type="entry name" value="EIF2D"/>
</dbReference>
<feature type="compositionally biased region" description="Acidic residues" evidence="10">
    <location>
        <begin position="463"/>
        <end position="474"/>
    </location>
</feature>
<dbReference type="AlphaFoldDB" id="A0A0F7SGV7"/>
<dbReference type="GO" id="GO:0016020">
    <property type="term" value="C:membrane"/>
    <property type="evidence" value="ECO:0007669"/>
    <property type="project" value="UniProtKB-SubCell"/>
</dbReference>
<dbReference type="InterPro" id="IPR039759">
    <property type="entry name" value="eIF2D_SUI1"/>
</dbReference>
<accession>A0A0F7SGV7</accession>
<evidence type="ECO:0000256" key="2">
    <source>
        <dbReference type="ARBA" id="ARBA00009780"/>
    </source>
</evidence>
<keyword evidence="5" id="KW-0378">Hydrolase</keyword>
<feature type="transmembrane region" description="Helical" evidence="11">
    <location>
        <begin position="124"/>
        <end position="144"/>
    </location>
</feature>
<feature type="binding site" evidence="9">
    <location>
        <position position="230"/>
    </location>
    <ligand>
        <name>Zn(2+)</name>
        <dbReference type="ChEBI" id="CHEBI:29105"/>
        <note>catalytic</note>
    </ligand>
</feature>
<feature type="binding site" evidence="8">
    <location>
        <position position="30"/>
    </location>
    <ligand>
        <name>Ca(2+)</name>
        <dbReference type="ChEBI" id="CHEBI:29108"/>
    </ligand>
</feature>
<dbReference type="NCBIfam" id="TIGR00451">
    <property type="entry name" value="unchar_dom_2"/>
    <property type="match status" value="1"/>
</dbReference>
<dbReference type="PROSITE" id="PS50890">
    <property type="entry name" value="PUA"/>
    <property type="match status" value="1"/>
</dbReference>
<keyword evidence="9" id="KW-0862">Zinc</keyword>
<dbReference type="Gene3D" id="3.30.780.10">
    <property type="entry name" value="SUI1-like domain"/>
    <property type="match status" value="1"/>
</dbReference>
<dbReference type="GO" id="GO:0003743">
    <property type="term" value="F:translation initiation factor activity"/>
    <property type="evidence" value="ECO:0007669"/>
    <property type="project" value="InterPro"/>
</dbReference>
<evidence type="ECO:0000256" key="9">
    <source>
        <dbReference type="PIRSR" id="PIRSR608901-2"/>
    </source>
</evidence>
<dbReference type="Pfam" id="PF17832">
    <property type="entry name" value="Pre-PUA"/>
    <property type="match status" value="1"/>
</dbReference>
<keyword evidence="4 11" id="KW-0812">Transmembrane</keyword>
<feature type="binding site" evidence="9">
    <location>
        <position position="234"/>
    </location>
    <ligand>
        <name>Zn(2+)</name>
        <dbReference type="ChEBI" id="CHEBI:29105"/>
        <note>catalytic</note>
    </ligand>
</feature>
<dbReference type="PANTHER" id="PTHR12217:SF4">
    <property type="entry name" value="EUKARYOTIC TRANSLATION INITIATION FACTOR 2D"/>
    <property type="match status" value="1"/>
</dbReference>
<reference evidence="13" key="1">
    <citation type="submission" date="2014-08" db="EMBL/GenBank/DDBJ databases">
        <authorList>
            <person name="Sharma Rahul"/>
            <person name="Thines Marco"/>
        </authorList>
    </citation>
    <scope>NUCLEOTIDE SEQUENCE</scope>
</reference>
<dbReference type="GO" id="GO:0003723">
    <property type="term" value="F:RNA binding"/>
    <property type="evidence" value="ECO:0007669"/>
    <property type="project" value="InterPro"/>
</dbReference>
<dbReference type="Pfam" id="PF26291">
    <property type="entry name" value="SWIB_eIF2D"/>
    <property type="match status" value="1"/>
</dbReference>
<evidence type="ECO:0000259" key="12">
    <source>
        <dbReference type="PROSITE" id="PS50296"/>
    </source>
</evidence>
<dbReference type="InterPro" id="IPR036877">
    <property type="entry name" value="SUI1_dom_sf"/>
</dbReference>
<protein>
    <submittedName>
        <fullName evidence="13">Filamentous baseplate protein Ligatin, contains PUA domain</fullName>
    </submittedName>
</protein>
<evidence type="ECO:0000256" key="6">
    <source>
        <dbReference type="ARBA" id="ARBA00022989"/>
    </source>
</evidence>
<evidence type="ECO:0000256" key="8">
    <source>
        <dbReference type="PIRSR" id="PIRSR608901-1"/>
    </source>
</evidence>
<dbReference type="EMBL" id="LN483326">
    <property type="protein sequence ID" value="CDZ98176.1"/>
    <property type="molecule type" value="Genomic_DNA"/>
</dbReference>
<feature type="binding site" evidence="8">
    <location>
        <position position="25"/>
    </location>
    <ligand>
        <name>Ca(2+)</name>
        <dbReference type="ChEBI" id="CHEBI:29108"/>
    </ligand>
</feature>
<proteinExistence type="inferred from homology"/>
<evidence type="ECO:0000256" key="11">
    <source>
        <dbReference type="SAM" id="Phobius"/>
    </source>
</evidence>
<dbReference type="InterPro" id="IPR036885">
    <property type="entry name" value="SWIB_MDM2_dom_sf"/>
</dbReference>
<dbReference type="CDD" id="cd21156">
    <property type="entry name" value="PUA_eIF2d-like"/>
    <property type="match status" value="1"/>
</dbReference>
<dbReference type="GO" id="GO:0046872">
    <property type="term" value="F:metal ion binding"/>
    <property type="evidence" value="ECO:0007669"/>
    <property type="project" value="UniProtKB-KW"/>
</dbReference>
<organism evidence="13">
    <name type="scientific">Phaffia rhodozyma</name>
    <name type="common">Yeast</name>
    <name type="synonym">Xanthophyllomyces dendrorhous</name>
    <dbReference type="NCBI Taxonomy" id="264483"/>
    <lineage>
        <taxon>Eukaryota</taxon>
        <taxon>Fungi</taxon>
        <taxon>Dikarya</taxon>
        <taxon>Basidiomycota</taxon>
        <taxon>Agaricomycotina</taxon>
        <taxon>Tremellomycetes</taxon>
        <taxon>Cystofilobasidiales</taxon>
        <taxon>Mrakiaceae</taxon>
        <taxon>Phaffia</taxon>
    </lineage>
</organism>
<dbReference type="Pfam" id="PF26292">
    <property type="entry name" value="PUA_elF2D"/>
    <property type="match status" value="1"/>
</dbReference>
<dbReference type="InterPro" id="IPR004521">
    <property type="entry name" value="Uncharacterised_CHP00451"/>
</dbReference>
<dbReference type="InterPro" id="IPR057429">
    <property type="entry name" value="WH_eIF2D"/>
</dbReference>
<comment type="subcellular location">
    <subcellularLocation>
        <location evidence="1">Membrane</location>
        <topology evidence="1">Multi-pass membrane protein</topology>
    </subcellularLocation>
</comment>
<feature type="transmembrane region" description="Helical" evidence="11">
    <location>
        <begin position="66"/>
        <end position="86"/>
    </location>
</feature>
<dbReference type="CDD" id="cd11608">
    <property type="entry name" value="eIF2D_C"/>
    <property type="match status" value="1"/>
</dbReference>
<keyword evidence="8" id="KW-0479">Metal-binding</keyword>
<keyword evidence="8" id="KW-0106">Calcium</keyword>